<dbReference type="SMART" id="SM00028">
    <property type="entry name" value="TPR"/>
    <property type="match status" value="2"/>
</dbReference>
<dbReference type="InterPro" id="IPR001466">
    <property type="entry name" value="Beta-lactam-related"/>
</dbReference>
<protein>
    <submittedName>
        <fullName evidence="6">Serine hydrolase</fullName>
    </submittedName>
</protein>
<keyword evidence="7" id="KW-1185">Reference proteome</keyword>
<organism evidence="6 7">
    <name type="scientific">Pedobacter punctiformis</name>
    <dbReference type="NCBI Taxonomy" id="3004097"/>
    <lineage>
        <taxon>Bacteria</taxon>
        <taxon>Pseudomonadati</taxon>
        <taxon>Bacteroidota</taxon>
        <taxon>Sphingobacteriia</taxon>
        <taxon>Sphingobacteriales</taxon>
        <taxon>Sphingobacteriaceae</taxon>
        <taxon>Pedobacter</taxon>
    </lineage>
</organism>
<evidence type="ECO:0000256" key="1">
    <source>
        <dbReference type="ARBA" id="ARBA00022737"/>
    </source>
</evidence>
<dbReference type="InterPro" id="IPR011990">
    <property type="entry name" value="TPR-like_helical_dom_sf"/>
</dbReference>
<keyword evidence="2 3" id="KW-0802">TPR repeat</keyword>
<dbReference type="PANTHER" id="PTHR46825">
    <property type="entry name" value="D-ALANYL-D-ALANINE-CARBOXYPEPTIDASE/ENDOPEPTIDASE AMPH"/>
    <property type="match status" value="1"/>
</dbReference>
<comment type="caution">
    <text evidence="6">The sequence shown here is derived from an EMBL/GenBank/DDBJ whole genome shotgun (WGS) entry which is preliminary data.</text>
</comment>
<feature type="chain" id="PRO_5045447316" evidence="4">
    <location>
        <begin position="28"/>
        <end position="511"/>
    </location>
</feature>
<dbReference type="SUPFAM" id="SSF56601">
    <property type="entry name" value="beta-lactamase/transpeptidase-like"/>
    <property type="match status" value="1"/>
</dbReference>
<evidence type="ECO:0000256" key="3">
    <source>
        <dbReference type="PROSITE-ProRule" id="PRU00339"/>
    </source>
</evidence>
<keyword evidence="1" id="KW-0677">Repeat</keyword>
<dbReference type="Gene3D" id="1.25.40.10">
    <property type="entry name" value="Tetratricopeptide repeat domain"/>
    <property type="match status" value="1"/>
</dbReference>
<dbReference type="GO" id="GO:0016787">
    <property type="term" value="F:hydrolase activity"/>
    <property type="evidence" value="ECO:0007669"/>
    <property type="project" value="UniProtKB-KW"/>
</dbReference>
<dbReference type="InterPro" id="IPR012338">
    <property type="entry name" value="Beta-lactam/transpept-like"/>
</dbReference>
<evidence type="ECO:0000256" key="4">
    <source>
        <dbReference type="SAM" id="SignalP"/>
    </source>
</evidence>
<evidence type="ECO:0000313" key="7">
    <source>
        <dbReference type="Proteomes" id="UP001144347"/>
    </source>
</evidence>
<dbReference type="Proteomes" id="UP001144347">
    <property type="component" value="Unassembled WGS sequence"/>
</dbReference>
<dbReference type="SUPFAM" id="SSF48452">
    <property type="entry name" value="TPR-like"/>
    <property type="match status" value="1"/>
</dbReference>
<keyword evidence="6" id="KW-0378">Hydrolase</keyword>
<proteinExistence type="predicted"/>
<dbReference type="RefSeq" id="WP_269426674.1">
    <property type="nucleotide sequence ID" value="NZ_JAPWGM010000002.1"/>
</dbReference>
<gene>
    <name evidence="6" type="ORF">O0955_06200</name>
</gene>
<name>A0ABT4L6P6_9SPHI</name>
<feature type="signal peptide" evidence="4">
    <location>
        <begin position="1"/>
        <end position="27"/>
    </location>
</feature>
<dbReference type="Gene3D" id="3.40.710.10">
    <property type="entry name" value="DD-peptidase/beta-lactamase superfamily"/>
    <property type="match status" value="1"/>
</dbReference>
<dbReference type="Pfam" id="PF07719">
    <property type="entry name" value="TPR_2"/>
    <property type="match status" value="1"/>
</dbReference>
<keyword evidence="4" id="KW-0732">Signal</keyword>
<dbReference type="InterPro" id="IPR050491">
    <property type="entry name" value="AmpC-like"/>
</dbReference>
<dbReference type="PROSITE" id="PS50005">
    <property type="entry name" value="TPR"/>
    <property type="match status" value="1"/>
</dbReference>
<feature type="repeat" description="TPR" evidence="3">
    <location>
        <begin position="462"/>
        <end position="495"/>
    </location>
</feature>
<evidence type="ECO:0000259" key="5">
    <source>
        <dbReference type="Pfam" id="PF00144"/>
    </source>
</evidence>
<dbReference type="InterPro" id="IPR019734">
    <property type="entry name" value="TPR_rpt"/>
</dbReference>
<sequence length="511" mass="57584">MNCNPTVFKIKQTSLAFFLILSFNAFSQNVNEKIKSFENNLNSWDKTKNKKSTLKERMDFYEVNAVSIAVVKDYKIEWVKAYGFADVSEKKSATTETLFQAASISKSFNSLGVLKLVEEQKLNVDSDINNYLKKWKFPYDSISKGKKITTADLLSHKAGLSVQGFGGYEKGQDLPTITQILDGLKPANSNAVLSVFEPGLKFQYSGGGTTVSQLILEDITGEKYEDYLLKNVLTPLGMTHSSFNQPPFTDKKNLLATGYHGNIEVVGKYHIYPEKAAAGLWTNPTDLAKYIIETQLSLQGKSNKVLSKDMSIKRLENNFGVFTRDFNGTKYFGHSGGNYGFVCHYVGSLEDGNGIVVMTNGNNMKLIEEIVRSIASLNQWKNPPLDSPTKESISLTIKKIANKNIDKGIELYKKLKITKPNDYNFSDKSELNSLGYEFLKNNKIDDAIKIFTLNINEFPNFPNAYDSRGEAYFNKKDYTLSKADYQKVLELEPTNQNAKEMLRKIENILKK</sequence>
<reference evidence="6" key="1">
    <citation type="submission" date="2022-12" db="EMBL/GenBank/DDBJ databases">
        <title>Genome sequence of HCMS5-2.</title>
        <authorList>
            <person name="Woo H."/>
        </authorList>
    </citation>
    <scope>NUCLEOTIDE SEQUENCE</scope>
    <source>
        <strain evidence="6">HCMS5-2</strain>
    </source>
</reference>
<accession>A0ABT4L6P6</accession>
<dbReference type="Pfam" id="PF00144">
    <property type="entry name" value="Beta-lactamase"/>
    <property type="match status" value="1"/>
</dbReference>
<dbReference type="EMBL" id="JAPWGM010000002">
    <property type="protein sequence ID" value="MCZ4243594.1"/>
    <property type="molecule type" value="Genomic_DNA"/>
</dbReference>
<evidence type="ECO:0000313" key="6">
    <source>
        <dbReference type="EMBL" id="MCZ4243594.1"/>
    </source>
</evidence>
<dbReference type="InterPro" id="IPR013105">
    <property type="entry name" value="TPR_2"/>
</dbReference>
<dbReference type="PANTHER" id="PTHR46825:SF12">
    <property type="entry name" value="PENICILLIN-BINDING PROTEIN 4"/>
    <property type="match status" value="1"/>
</dbReference>
<feature type="domain" description="Beta-lactamase-related" evidence="5">
    <location>
        <begin position="53"/>
        <end position="363"/>
    </location>
</feature>
<evidence type="ECO:0000256" key="2">
    <source>
        <dbReference type="ARBA" id="ARBA00022803"/>
    </source>
</evidence>